<dbReference type="CDD" id="cd06257">
    <property type="entry name" value="DnaJ"/>
    <property type="match status" value="1"/>
</dbReference>
<evidence type="ECO:0000256" key="1">
    <source>
        <dbReference type="ARBA" id="ARBA00023186"/>
    </source>
</evidence>
<dbReference type="Gene3D" id="1.10.287.110">
    <property type="entry name" value="DnaJ domain"/>
    <property type="match status" value="1"/>
</dbReference>
<dbReference type="InterPro" id="IPR001623">
    <property type="entry name" value="DnaJ_domain"/>
</dbReference>
<dbReference type="Proteomes" id="UP000515163">
    <property type="component" value="Unplaced"/>
</dbReference>
<reference evidence="5" key="1">
    <citation type="submission" date="2025-08" db="UniProtKB">
        <authorList>
            <consortium name="RefSeq"/>
        </authorList>
    </citation>
    <scope>IDENTIFICATION</scope>
    <source>
        <tissue evidence="5">Tentacle</tissue>
    </source>
</reference>
<dbReference type="InterPro" id="IPR018253">
    <property type="entry name" value="DnaJ_domain_CS"/>
</dbReference>
<feature type="compositionally biased region" description="Basic residues" evidence="2">
    <location>
        <begin position="178"/>
        <end position="196"/>
    </location>
</feature>
<dbReference type="RefSeq" id="XP_031557005.1">
    <property type="nucleotide sequence ID" value="XM_031701145.1"/>
</dbReference>
<dbReference type="GeneID" id="116293680"/>
<keyword evidence="4" id="KW-1185">Reference proteome</keyword>
<evidence type="ECO:0000313" key="5">
    <source>
        <dbReference type="RefSeq" id="XP_031557005.1"/>
    </source>
</evidence>
<protein>
    <submittedName>
        <fullName evidence="5">DnaJ homolog subfamily B member 6-like</fullName>
    </submittedName>
</protein>
<dbReference type="PRINTS" id="PR00625">
    <property type="entry name" value="JDOMAIN"/>
</dbReference>
<evidence type="ECO:0000313" key="4">
    <source>
        <dbReference type="Proteomes" id="UP000515163"/>
    </source>
</evidence>
<dbReference type="InParanoid" id="A0A6P8HWG8"/>
<dbReference type="OrthoDB" id="10250354at2759"/>
<feature type="region of interest" description="Disordered" evidence="2">
    <location>
        <begin position="121"/>
        <end position="148"/>
    </location>
</feature>
<name>A0A6P8HWG8_ACTTE</name>
<dbReference type="SUPFAM" id="SSF46565">
    <property type="entry name" value="Chaperone J-domain"/>
    <property type="match status" value="1"/>
</dbReference>
<gene>
    <name evidence="5" type="primary">LOC116293680</name>
</gene>
<dbReference type="PROSITE" id="PS50076">
    <property type="entry name" value="DNAJ_2"/>
    <property type="match status" value="1"/>
</dbReference>
<organism evidence="4 5">
    <name type="scientific">Actinia tenebrosa</name>
    <name type="common">Australian red waratah sea anemone</name>
    <dbReference type="NCBI Taxonomy" id="6105"/>
    <lineage>
        <taxon>Eukaryota</taxon>
        <taxon>Metazoa</taxon>
        <taxon>Cnidaria</taxon>
        <taxon>Anthozoa</taxon>
        <taxon>Hexacorallia</taxon>
        <taxon>Actiniaria</taxon>
        <taxon>Actiniidae</taxon>
        <taxon>Actinia</taxon>
    </lineage>
</organism>
<keyword evidence="1" id="KW-0143">Chaperone</keyword>
<evidence type="ECO:0000259" key="3">
    <source>
        <dbReference type="PROSITE" id="PS50076"/>
    </source>
</evidence>
<dbReference type="AlphaFoldDB" id="A0A6P8HWG8"/>
<dbReference type="Pfam" id="PF00226">
    <property type="entry name" value="DnaJ"/>
    <property type="match status" value="1"/>
</dbReference>
<proteinExistence type="predicted"/>
<dbReference type="InterPro" id="IPR043183">
    <property type="entry name" value="DNJB2/6-like"/>
</dbReference>
<dbReference type="PANTHER" id="PTHR45168:SF3">
    <property type="entry name" value="DNAJ HEAT SHOCK PROTEIN FAMILY (HSP40) MEMBER B2"/>
    <property type="match status" value="1"/>
</dbReference>
<feature type="domain" description="J" evidence="3">
    <location>
        <begin position="3"/>
        <end position="69"/>
    </location>
</feature>
<dbReference type="InterPro" id="IPR036869">
    <property type="entry name" value="J_dom_sf"/>
</dbReference>
<feature type="compositionally biased region" description="Basic residues" evidence="2">
    <location>
        <begin position="128"/>
        <end position="139"/>
    </location>
</feature>
<dbReference type="SMART" id="SM00271">
    <property type="entry name" value="DnaJ"/>
    <property type="match status" value="1"/>
</dbReference>
<dbReference type="KEGG" id="aten:116293680"/>
<dbReference type="PROSITE" id="PS00636">
    <property type="entry name" value="DNAJ_1"/>
    <property type="match status" value="1"/>
</dbReference>
<feature type="region of interest" description="Disordered" evidence="2">
    <location>
        <begin position="165"/>
        <end position="196"/>
    </location>
</feature>
<evidence type="ECO:0000256" key="2">
    <source>
        <dbReference type="SAM" id="MobiDB-lite"/>
    </source>
</evidence>
<sequence>MGEYYEILGVAIDSTEDDIKKAYRKQALRWHPDKNPEGRVSAEARFKEISEAYEVLSNKEKRDLYDKYGKEGLNPQGAGRQDDFGASGVRVHVFRSPDDIFREFFGFDPFQEFFSSHFETSFNPEPQRRRRSNRSRGRNSSHNQFFFDDNNSASNISFINLDDLEDDDQDGSFPRQQQHFHHHHQSSSRPRRHRHRHYHNTPTFHDSYFDPFSGVRSHNMMFNDPFVQMERHMQHMNQMMSQMFGRF</sequence>
<dbReference type="GO" id="GO:0051082">
    <property type="term" value="F:unfolded protein binding"/>
    <property type="evidence" value="ECO:0007669"/>
    <property type="project" value="InterPro"/>
</dbReference>
<accession>A0A6P8HWG8</accession>
<dbReference type="GO" id="GO:0030544">
    <property type="term" value="F:Hsp70 protein binding"/>
    <property type="evidence" value="ECO:0007669"/>
    <property type="project" value="InterPro"/>
</dbReference>
<dbReference type="PANTHER" id="PTHR45168">
    <property type="entry name" value="DNAJ HOMOLOG SUBFAMILY B MEMBER 2"/>
    <property type="match status" value="1"/>
</dbReference>